<dbReference type="GO" id="GO:0005524">
    <property type="term" value="F:ATP binding"/>
    <property type="evidence" value="ECO:0007669"/>
    <property type="project" value="UniProtKB-KW"/>
</dbReference>
<comment type="caution">
    <text evidence="9">The sequence shown here is derived from an EMBL/GenBank/DDBJ whole genome shotgun (WGS) entry which is preliminary data.</text>
</comment>
<evidence type="ECO:0000256" key="7">
    <source>
        <dbReference type="ARBA" id="ARBA00023125"/>
    </source>
</evidence>
<dbReference type="InterPro" id="IPR013317">
    <property type="entry name" value="DnaA_dom"/>
</dbReference>
<dbReference type="AlphaFoldDB" id="A0A5J4PIX6"/>
<evidence type="ECO:0000256" key="1">
    <source>
        <dbReference type="ARBA" id="ARBA00006583"/>
    </source>
</evidence>
<keyword evidence="3" id="KW-0235">DNA replication</keyword>
<gene>
    <name evidence="9" type="ORF">EZS27_039078</name>
</gene>
<dbReference type="FunFam" id="3.40.50.300:FF:000668">
    <property type="entry name" value="Chromosomal replication initiator protein DnaA"/>
    <property type="match status" value="1"/>
</dbReference>
<evidence type="ECO:0000313" key="9">
    <source>
        <dbReference type="EMBL" id="KAA6309427.1"/>
    </source>
</evidence>
<keyword evidence="6" id="KW-0446">Lipid-binding</keyword>
<protein>
    <submittedName>
        <fullName evidence="9">Chromosomal replication initiator protein DnaA</fullName>
    </submittedName>
</protein>
<feature type="domain" description="AAA+ ATPase" evidence="8">
    <location>
        <begin position="71"/>
        <end position="200"/>
    </location>
</feature>
<dbReference type="EMBL" id="SNRY01007953">
    <property type="protein sequence ID" value="KAA6309427.1"/>
    <property type="molecule type" value="Genomic_DNA"/>
</dbReference>
<keyword evidence="2" id="KW-0963">Cytoplasm</keyword>
<evidence type="ECO:0000256" key="2">
    <source>
        <dbReference type="ARBA" id="ARBA00022490"/>
    </source>
</evidence>
<keyword evidence="4" id="KW-0547">Nucleotide-binding</keyword>
<dbReference type="PANTHER" id="PTHR30050">
    <property type="entry name" value="CHROMOSOMAL REPLICATION INITIATOR PROTEIN DNAA"/>
    <property type="match status" value="1"/>
</dbReference>
<name>A0A5J4PIX6_9ZZZZ</name>
<dbReference type="Gene3D" id="3.40.50.300">
    <property type="entry name" value="P-loop containing nucleotide triphosphate hydrolases"/>
    <property type="match status" value="1"/>
</dbReference>
<dbReference type="InterPro" id="IPR003593">
    <property type="entry name" value="AAA+_ATPase"/>
</dbReference>
<dbReference type="PANTHER" id="PTHR30050:SF2">
    <property type="entry name" value="CHROMOSOMAL REPLICATION INITIATOR PROTEIN DNAA"/>
    <property type="match status" value="1"/>
</dbReference>
<dbReference type="InterPro" id="IPR020591">
    <property type="entry name" value="Chromosome_initiator_DnaA-like"/>
</dbReference>
<dbReference type="InterPro" id="IPR027417">
    <property type="entry name" value="P-loop_NTPase"/>
</dbReference>
<evidence type="ECO:0000256" key="5">
    <source>
        <dbReference type="ARBA" id="ARBA00022840"/>
    </source>
</evidence>
<keyword evidence="7" id="KW-0238">DNA-binding</keyword>
<dbReference type="GO" id="GO:0008289">
    <property type="term" value="F:lipid binding"/>
    <property type="evidence" value="ECO:0007669"/>
    <property type="project" value="UniProtKB-KW"/>
</dbReference>
<reference evidence="9" key="1">
    <citation type="submission" date="2019-03" db="EMBL/GenBank/DDBJ databases">
        <title>Single cell metagenomics reveals metabolic interactions within the superorganism composed of flagellate Streblomastix strix and complex community of Bacteroidetes bacteria on its surface.</title>
        <authorList>
            <person name="Treitli S.C."/>
            <person name="Kolisko M."/>
            <person name="Husnik F."/>
            <person name="Keeling P."/>
            <person name="Hampl V."/>
        </authorList>
    </citation>
    <scope>NUCLEOTIDE SEQUENCE</scope>
    <source>
        <strain evidence="9">STM</strain>
    </source>
</reference>
<organism evidence="9">
    <name type="scientific">termite gut metagenome</name>
    <dbReference type="NCBI Taxonomy" id="433724"/>
    <lineage>
        <taxon>unclassified sequences</taxon>
        <taxon>metagenomes</taxon>
        <taxon>organismal metagenomes</taxon>
    </lineage>
</organism>
<accession>A0A5J4PIX6</accession>
<proteinExistence type="inferred from homology"/>
<dbReference type="PRINTS" id="PR00051">
    <property type="entry name" value="DNAA"/>
</dbReference>
<evidence type="ECO:0000259" key="8">
    <source>
        <dbReference type="SMART" id="SM00382"/>
    </source>
</evidence>
<dbReference type="CDD" id="cd00009">
    <property type="entry name" value="AAA"/>
    <property type="match status" value="1"/>
</dbReference>
<dbReference type="GO" id="GO:0005886">
    <property type="term" value="C:plasma membrane"/>
    <property type="evidence" value="ECO:0007669"/>
    <property type="project" value="TreeGrafter"/>
</dbReference>
<dbReference type="GO" id="GO:0006270">
    <property type="term" value="P:DNA replication initiation"/>
    <property type="evidence" value="ECO:0007669"/>
    <property type="project" value="TreeGrafter"/>
</dbReference>
<comment type="similarity">
    <text evidence="1">Belongs to the DnaA family.</text>
</comment>
<evidence type="ECO:0000256" key="6">
    <source>
        <dbReference type="ARBA" id="ARBA00023121"/>
    </source>
</evidence>
<dbReference type="SMART" id="SM00382">
    <property type="entry name" value="AAA"/>
    <property type="match status" value="1"/>
</dbReference>
<dbReference type="Pfam" id="PF00308">
    <property type="entry name" value="Bac_DnaA"/>
    <property type="match status" value="1"/>
</dbReference>
<evidence type="ECO:0000256" key="3">
    <source>
        <dbReference type="ARBA" id="ARBA00022705"/>
    </source>
</evidence>
<dbReference type="GO" id="GO:0003688">
    <property type="term" value="F:DNA replication origin binding"/>
    <property type="evidence" value="ECO:0007669"/>
    <property type="project" value="TreeGrafter"/>
</dbReference>
<dbReference type="SUPFAM" id="SSF52540">
    <property type="entry name" value="P-loop containing nucleoside triphosphate hydrolases"/>
    <property type="match status" value="1"/>
</dbReference>
<sequence length="205" mass="23464">MQSKHPINSDENQRAAKILNQAPSPFDSPSVVQDWNPNLNNKLNFNNFFEGSSNEIARSISLKIAEEPGKKFNPFFIYGHSGVGKTHLGQAIGNRVVELYPQKKVLYISAHLFEVQFTDARKKNTHNEFVHFYQDVDVLILDDINELAGKEKTQQAYFHIFNHLRLIGKQLVITADKPPMDIQGLDVRLISRLKWGLTMELQKGY</sequence>
<evidence type="ECO:0000256" key="4">
    <source>
        <dbReference type="ARBA" id="ARBA00022741"/>
    </source>
</evidence>
<keyword evidence="5" id="KW-0067">ATP-binding</keyword>